<feature type="compositionally biased region" description="Polar residues" evidence="1">
    <location>
        <begin position="1"/>
        <end position="25"/>
    </location>
</feature>
<evidence type="ECO:0000256" key="1">
    <source>
        <dbReference type="SAM" id="MobiDB-lite"/>
    </source>
</evidence>
<sequence precursor="true">MKRASQAANPTPLKTYTTHLDTHVQTPETSATAPTTEKPVAAPESITRTLSSKKLEDAWPEAGAAVKDVAAIRRHRADNWPKFQGAVKPKYVGKVTAESRRNLAALMELSAQLETDYLNRYPDAAKAYMQVHSYQSHTRFLDEPINDIPSTTSLNAIGWRKGMLIYVDVSMKESKVCFVIAAAPQGGGGSLKTEEADEHGELKPCESPCWGQEEQAVLQMPGLFMAIHGGFSTRENVIEMSNHMEIHPVMVQKVVPLAKLGRGAVRTKPPEQPKGRKYNDGDFATNVFHAKEHQFRPDKALVAASGGKEVNTLFFSFADMRERLKLGTKDPEQLVYTVEDLRDMATSAGTAIRLWAHNSDPDEVLHFVGVGTGIFQHSVCVSVAVTLFMLALHNRQGVYYGSEGAFNAAKKMVAKVCQALRDEGQVQLTVDAFVHKLRELIETHKRELPEDRKAEGQHWCIGGLRKERPDVAFPFPPTEHPRSRRIPPIPPVKEFV</sequence>
<evidence type="ECO:0000313" key="2">
    <source>
        <dbReference type="EMBL" id="CDN88451.1"/>
    </source>
</evidence>
<name>A0A1L1PUZ2_HYDIT</name>
<dbReference type="RefSeq" id="WP_009516861.1">
    <property type="nucleotide sequence ID" value="NZ_CCAE010000023.1"/>
</dbReference>
<organism evidence="2 3">
    <name type="scientific">Hydrogenophaga intermedia</name>
    <dbReference type="NCBI Taxonomy" id="65786"/>
    <lineage>
        <taxon>Bacteria</taxon>
        <taxon>Pseudomonadati</taxon>
        <taxon>Pseudomonadota</taxon>
        <taxon>Betaproteobacteria</taxon>
        <taxon>Burkholderiales</taxon>
        <taxon>Comamonadaceae</taxon>
        <taxon>Hydrogenophaga</taxon>
    </lineage>
</organism>
<feature type="compositionally biased region" description="Pro residues" evidence="1">
    <location>
        <begin position="487"/>
        <end position="496"/>
    </location>
</feature>
<feature type="region of interest" description="Disordered" evidence="1">
    <location>
        <begin position="1"/>
        <end position="46"/>
    </location>
</feature>
<dbReference type="Proteomes" id="UP000028878">
    <property type="component" value="Unassembled WGS sequence"/>
</dbReference>
<dbReference type="AlphaFoldDB" id="A0A1L1PUZ2"/>
<dbReference type="EMBL" id="CCAE010000023">
    <property type="protein sequence ID" value="CDN88451.1"/>
    <property type="molecule type" value="Genomic_DNA"/>
</dbReference>
<keyword evidence="3" id="KW-1185">Reference proteome</keyword>
<protein>
    <submittedName>
        <fullName evidence="2">Uncharacterized protein</fullName>
    </submittedName>
</protein>
<accession>A0A1L1PUZ2</accession>
<feature type="region of interest" description="Disordered" evidence="1">
    <location>
        <begin position="473"/>
        <end position="496"/>
    </location>
</feature>
<gene>
    <name evidence="2" type="ORF">BN948_02885</name>
</gene>
<proteinExistence type="predicted"/>
<reference evidence="3" key="1">
    <citation type="submission" date="2014-11" db="EMBL/GenBank/DDBJ databases">
        <title>Draft genome sequence of Hydrogenophaga intermedia S1.</title>
        <authorList>
            <person name="Gan H.M."/>
            <person name="Chew T.H."/>
            <person name="Stolz A."/>
        </authorList>
    </citation>
    <scope>NUCLEOTIDE SEQUENCE [LARGE SCALE GENOMIC DNA]</scope>
    <source>
        <strain evidence="3">S1</strain>
    </source>
</reference>
<feature type="compositionally biased region" description="Low complexity" evidence="1">
    <location>
        <begin position="26"/>
        <end position="37"/>
    </location>
</feature>
<evidence type="ECO:0000313" key="3">
    <source>
        <dbReference type="Proteomes" id="UP000028878"/>
    </source>
</evidence>